<reference evidence="3" key="1">
    <citation type="journal article" date="2019" name="Int. J. Syst. Evol. Microbiol.">
        <title>The Global Catalogue of Microorganisms (GCM) 10K type strain sequencing project: providing services to taxonomists for standard genome sequencing and annotation.</title>
        <authorList>
            <consortium name="The Broad Institute Genomics Platform"/>
            <consortium name="The Broad Institute Genome Sequencing Center for Infectious Disease"/>
            <person name="Wu L."/>
            <person name="Ma J."/>
        </authorList>
    </citation>
    <scope>NUCLEOTIDE SEQUENCE [LARGE SCALE GENOMIC DNA]</scope>
    <source>
        <strain evidence="3">CCUG 70865</strain>
    </source>
</reference>
<accession>A0ABW4H8N2</accession>
<keyword evidence="3" id="KW-1185">Reference proteome</keyword>
<dbReference type="RefSeq" id="WP_379815942.1">
    <property type="nucleotide sequence ID" value="NZ_JBHUDZ010000002.1"/>
</dbReference>
<dbReference type="Proteomes" id="UP001597138">
    <property type="component" value="Unassembled WGS sequence"/>
</dbReference>
<protein>
    <recommendedName>
        <fullName evidence="4">Outer membrane protein beta-barrel domain-containing protein</fullName>
    </recommendedName>
</protein>
<sequence>MIKKLLKITFVLLLSNLASSQEIKEVKLKEKTNPIIYAEAFGGFSCMDYFGFAGGGEVNYQYKKSLFTLRYSHLTGYVQRDSVFSFHNAQDNDEYAVMYGRRWIKNSHSFSISTGISSNNLKTTIRDFDNNRNFRYERYYAVPFEVNFKWFKPKRKRKSNLVLNAITPSVGLKIYGAISKNTFAGVGLTIGLGLNKEYDSQ</sequence>
<organism evidence="2 3">
    <name type="scientific">Flavobacterium artemisiae</name>
    <dbReference type="NCBI Taxonomy" id="2126556"/>
    <lineage>
        <taxon>Bacteria</taxon>
        <taxon>Pseudomonadati</taxon>
        <taxon>Bacteroidota</taxon>
        <taxon>Flavobacteriia</taxon>
        <taxon>Flavobacteriales</taxon>
        <taxon>Flavobacteriaceae</taxon>
        <taxon>Flavobacterium</taxon>
    </lineage>
</organism>
<evidence type="ECO:0000313" key="3">
    <source>
        <dbReference type="Proteomes" id="UP001597138"/>
    </source>
</evidence>
<name>A0ABW4H8N2_9FLAO</name>
<comment type="caution">
    <text evidence="2">The sequence shown here is derived from an EMBL/GenBank/DDBJ whole genome shotgun (WGS) entry which is preliminary data.</text>
</comment>
<proteinExistence type="predicted"/>
<gene>
    <name evidence="2" type="ORF">ACFSC2_01915</name>
</gene>
<keyword evidence="1" id="KW-0732">Signal</keyword>
<feature type="chain" id="PRO_5045339838" description="Outer membrane protein beta-barrel domain-containing protein" evidence="1">
    <location>
        <begin position="21"/>
        <end position="201"/>
    </location>
</feature>
<evidence type="ECO:0008006" key="4">
    <source>
        <dbReference type="Google" id="ProtNLM"/>
    </source>
</evidence>
<evidence type="ECO:0000256" key="1">
    <source>
        <dbReference type="SAM" id="SignalP"/>
    </source>
</evidence>
<dbReference type="EMBL" id="JBHUDZ010000002">
    <property type="protein sequence ID" value="MFD1601485.1"/>
    <property type="molecule type" value="Genomic_DNA"/>
</dbReference>
<evidence type="ECO:0000313" key="2">
    <source>
        <dbReference type="EMBL" id="MFD1601485.1"/>
    </source>
</evidence>
<feature type="signal peptide" evidence="1">
    <location>
        <begin position="1"/>
        <end position="20"/>
    </location>
</feature>